<feature type="domain" description="RsbT co-antagonist protein RsbRD N-terminal" evidence="3">
    <location>
        <begin position="37"/>
        <end position="174"/>
    </location>
</feature>
<dbReference type="Pfam" id="PF14361">
    <property type="entry name" value="RsbRD_N"/>
    <property type="match status" value="1"/>
</dbReference>
<dbReference type="KEGG" id="pbro:HOP40_10015"/>
<dbReference type="EMBL" id="CP053564">
    <property type="protein sequence ID" value="QJY46097.1"/>
    <property type="molecule type" value="Genomic_DNA"/>
</dbReference>
<accession>A0A6M6JGQ1</accession>
<evidence type="ECO:0000259" key="2">
    <source>
        <dbReference type="Pfam" id="PF13556"/>
    </source>
</evidence>
<evidence type="ECO:0000313" key="6">
    <source>
        <dbReference type="Proteomes" id="UP000505377"/>
    </source>
</evidence>
<dbReference type="RefSeq" id="WP_172156973.1">
    <property type="nucleotide sequence ID" value="NZ_CP053564.1"/>
</dbReference>
<proteinExistence type="inferred from homology"/>
<dbReference type="AlphaFoldDB" id="A0A6M6JGQ1"/>
<protein>
    <submittedName>
        <fullName evidence="5">Helix-turn-helix domain-containing protein</fullName>
    </submittedName>
</protein>
<evidence type="ECO:0000313" key="5">
    <source>
        <dbReference type="EMBL" id="QJY46097.1"/>
    </source>
</evidence>
<dbReference type="Pfam" id="PF17853">
    <property type="entry name" value="GGDEF_2"/>
    <property type="match status" value="1"/>
</dbReference>
<dbReference type="InterPro" id="IPR042070">
    <property type="entry name" value="PucR_C-HTH_sf"/>
</dbReference>
<dbReference type="InterPro" id="IPR051448">
    <property type="entry name" value="CdaR-like_regulators"/>
</dbReference>
<evidence type="ECO:0000259" key="4">
    <source>
        <dbReference type="Pfam" id="PF17853"/>
    </source>
</evidence>
<name>A0A6M6JGQ1_9PSEU</name>
<dbReference type="Proteomes" id="UP000505377">
    <property type="component" value="Chromosome"/>
</dbReference>
<organism evidence="5 6">
    <name type="scientific">Pseudonocardia broussonetiae</name>
    <dbReference type="NCBI Taxonomy" id="2736640"/>
    <lineage>
        <taxon>Bacteria</taxon>
        <taxon>Bacillati</taxon>
        <taxon>Actinomycetota</taxon>
        <taxon>Actinomycetes</taxon>
        <taxon>Pseudonocardiales</taxon>
        <taxon>Pseudonocardiaceae</taxon>
        <taxon>Pseudonocardia</taxon>
    </lineage>
</organism>
<evidence type="ECO:0000256" key="1">
    <source>
        <dbReference type="ARBA" id="ARBA00006754"/>
    </source>
</evidence>
<dbReference type="InterPro" id="IPR025736">
    <property type="entry name" value="PucR_C-HTH_dom"/>
</dbReference>
<feature type="domain" description="PucR C-terminal helix-turn-helix" evidence="2">
    <location>
        <begin position="338"/>
        <end position="394"/>
    </location>
</feature>
<dbReference type="PANTHER" id="PTHR33744:SF7">
    <property type="entry name" value="PUCR FAMILY TRANSCRIPTIONAL REGULATOR"/>
    <property type="match status" value="1"/>
</dbReference>
<evidence type="ECO:0000259" key="3">
    <source>
        <dbReference type="Pfam" id="PF14361"/>
    </source>
</evidence>
<feature type="domain" description="CdaR GGDEF-like" evidence="4">
    <location>
        <begin position="185"/>
        <end position="287"/>
    </location>
</feature>
<sequence length="413" mass="44760">MTDTHPATDDAAGPVDGGGVSALGDAGLLLAEHAEEFVGRQVTALHERFSVYRPGTRIVPESCLTSSARRNVRRAATTLREGRAPTPDEVDEAWVGRERAEQGMVAGDMMDGYRLAHRVIRDGFIELCRAEGVATPTVLEAACLLWETADAGASQVFHVRRDFELARVRLEQERAAEFLLGLLRGTTDPEHHRELVSAFGLVPEQEYLAVCALPTGGTSAEALRLQILSSSRRHGRPGLAVVDGEEVVGIVPRPPVLEDLPAVVGLGRRAPMAGIAASFQVARRVRRAAGRFGSVGVFTPDDLGLRVAIVEENGLGAMLVERYFGPLRAGGHVGSQLEETVRAYLDHGRNSVRTARVLGVHPNTLRYRLRRFEEVVAADLENPRCLAELWWACEVARLVPDDGDAADGSDRPL</sequence>
<gene>
    <name evidence="5" type="ORF">HOP40_10015</name>
</gene>
<reference evidence="5 6" key="1">
    <citation type="submission" date="2020-05" db="EMBL/GenBank/DDBJ databases">
        <authorList>
            <person name="Mo P."/>
        </authorList>
    </citation>
    <scope>NUCLEOTIDE SEQUENCE [LARGE SCALE GENOMIC DNA]</scope>
    <source>
        <strain evidence="5 6">Gen01</strain>
    </source>
</reference>
<comment type="similarity">
    <text evidence="1">Belongs to the CdaR family.</text>
</comment>
<dbReference type="PANTHER" id="PTHR33744">
    <property type="entry name" value="CARBOHYDRATE DIACID REGULATOR"/>
    <property type="match status" value="1"/>
</dbReference>
<dbReference type="InterPro" id="IPR041522">
    <property type="entry name" value="CdaR_GGDEF"/>
</dbReference>
<keyword evidence="6" id="KW-1185">Reference proteome</keyword>
<dbReference type="Gene3D" id="1.10.10.2840">
    <property type="entry name" value="PucR C-terminal helix-turn-helix domain"/>
    <property type="match status" value="1"/>
</dbReference>
<dbReference type="InterPro" id="IPR025751">
    <property type="entry name" value="RsbRD_N_dom"/>
</dbReference>
<dbReference type="Pfam" id="PF13556">
    <property type="entry name" value="HTH_30"/>
    <property type="match status" value="1"/>
</dbReference>